<dbReference type="Gene3D" id="3.40.1580.10">
    <property type="entry name" value="SMI1/KNR4-like"/>
    <property type="match status" value="1"/>
</dbReference>
<feature type="domain" description="Knr4/Smi1-like" evidence="1">
    <location>
        <begin position="22"/>
        <end position="142"/>
    </location>
</feature>
<dbReference type="InterPro" id="IPR018958">
    <property type="entry name" value="Knr4/Smi1-like_dom"/>
</dbReference>
<gene>
    <name evidence="2" type="ORF">ACFSCX_17055</name>
</gene>
<comment type="caution">
    <text evidence="2">The sequence shown here is derived from an EMBL/GenBank/DDBJ whole genome shotgun (WGS) entry which is preliminary data.</text>
</comment>
<evidence type="ECO:0000259" key="1">
    <source>
        <dbReference type="SMART" id="SM00860"/>
    </source>
</evidence>
<dbReference type="InterPro" id="IPR037883">
    <property type="entry name" value="Knr4/Smi1-like_sf"/>
</dbReference>
<dbReference type="SUPFAM" id="SSF160631">
    <property type="entry name" value="SMI1/KNR4-like"/>
    <property type="match status" value="1"/>
</dbReference>
<dbReference type="Pfam" id="PF14567">
    <property type="entry name" value="SUKH_5"/>
    <property type="match status" value="1"/>
</dbReference>
<accession>A0ABW4LUU6</accession>
<dbReference type="RefSeq" id="WP_377929449.1">
    <property type="nucleotide sequence ID" value="NZ_JBHUEM010000040.1"/>
</dbReference>
<reference evidence="3" key="1">
    <citation type="journal article" date="2019" name="Int. J. Syst. Evol. Microbiol.">
        <title>The Global Catalogue of Microorganisms (GCM) 10K type strain sequencing project: providing services to taxonomists for standard genome sequencing and annotation.</title>
        <authorList>
            <consortium name="The Broad Institute Genomics Platform"/>
            <consortium name="The Broad Institute Genome Sequencing Center for Infectious Disease"/>
            <person name="Wu L."/>
            <person name="Ma J."/>
        </authorList>
    </citation>
    <scope>NUCLEOTIDE SEQUENCE [LARGE SCALE GENOMIC DNA]</scope>
    <source>
        <strain evidence="3">CCUG 49339</strain>
    </source>
</reference>
<evidence type="ECO:0000313" key="3">
    <source>
        <dbReference type="Proteomes" id="UP001597214"/>
    </source>
</evidence>
<organism evidence="2 3">
    <name type="scientific">Bacillus salitolerans</name>
    <dbReference type="NCBI Taxonomy" id="1437434"/>
    <lineage>
        <taxon>Bacteria</taxon>
        <taxon>Bacillati</taxon>
        <taxon>Bacillota</taxon>
        <taxon>Bacilli</taxon>
        <taxon>Bacillales</taxon>
        <taxon>Bacillaceae</taxon>
        <taxon>Bacillus</taxon>
    </lineage>
</organism>
<dbReference type="Proteomes" id="UP001597214">
    <property type="component" value="Unassembled WGS sequence"/>
</dbReference>
<proteinExistence type="predicted"/>
<sequence>MNHEKLRKLIQEKRDASYFFGTVDDTTIKKAEEKLDLTFPKEYREFLEEYGCGNIGPIEIFGLGPNVESVPNVEWVIKNLRETRDLPNYLIPVENIGDGSYAVVSSANSSEHGVMEGIVLQWNSRVNDPPKIANSFGEYLQERLLNV</sequence>
<name>A0ABW4LUU6_9BACI</name>
<dbReference type="SMART" id="SM00860">
    <property type="entry name" value="SMI1_KNR4"/>
    <property type="match status" value="1"/>
</dbReference>
<dbReference type="EMBL" id="JBHUEM010000040">
    <property type="protein sequence ID" value="MFD1738236.1"/>
    <property type="molecule type" value="Genomic_DNA"/>
</dbReference>
<protein>
    <submittedName>
        <fullName evidence="2">SMI1/KNR4 family protein</fullName>
    </submittedName>
</protein>
<evidence type="ECO:0000313" key="2">
    <source>
        <dbReference type="EMBL" id="MFD1738236.1"/>
    </source>
</evidence>
<keyword evidence="3" id="KW-1185">Reference proteome</keyword>